<name>A0A8J2RX46_9CRUS</name>
<sequence length="96" mass="11001">MMSDGPKSWIKLERKKQNEMLGYHHDSTKLLFFQIKENQSEASSSTESTECTVLMYRALCKVVKVCKGDTKTAVKCQFSVNNRVHLNKCVNQPEQS</sequence>
<keyword evidence="2" id="KW-1185">Reference proteome</keyword>
<evidence type="ECO:0000313" key="1">
    <source>
        <dbReference type="EMBL" id="CAH0107488.1"/>
    </source>
</evidence>
<accession>A0A8J2RX46</accession>
<organism evidence="1 2">
    <name type="scientific">Daphnia galeata</name>
    <dbReference type="NCBI Taxonomy" id="27404"/>
    <lineage>
        <taxon>Eukaryota</taxon>
        <taxon>Metazoa</taxon>
        <taxon>Ecdysozoa</taxon>
        <taxon>Arthropoda</taxon>
        <taxon>Crustacea</taxon>
        <taxon>Branchiopoda</taxon>
        <taxon>Diplostraca</taxon>
        <taxon>Cladocera</taxon>
        <taxon>Anomopoda</taxon>
        <taxon>Daphniidae</taxon>
        <taxon>Daphnia</taxon>
    </lineage>
</organism>
<comment type="caution">
    <text evidence="1">The sequence shown here is derived from an EMBL/GenBank/DDBJ whole genome shotgun (WGS) entry which is preliminary data.</text>
</comment>
<dbReference type="EMBL" id="CAKKLH010000276">
    <property type="protein sequence ID" value="CAH0107488.1"/>
    <property type="molecule type" value="Genomic_DNA"/>
</dbReference>
<dbReference type="Proteomes" id="UP000789390">
    <property type="component" value="Unassembled WGS sequence"/>
</dbReference>
<gene>
    <name evidence="1" type="ORF">DGAL_LOCUS10790</name>
</gene>
<dbReference type="AlphaFoldDB" id="A0A8J2RX46"/>
<protein>
    <submittedName>
        <fullName evidence="1">Uncharacterized protein</fullName>
    </submittedName>
</protein>
<reference evidence="1" key="1">
    <citation type="submission" date="2021-11" db="EMBL/GenBank/DDBJ databases">
        <authorList>
            <person name="Schell T."/>
        </authorList>
    </citation>
    <scope>NUCLEOTIDE SEQUENCE</scope>
    <source>
        <strain evidence="1">M5</strain>
    </source>
</reference>
<proteinExistence type="predicted"/>
<evidence type="ECO:0000313" key="2">
    <source>
        <dbReference type="Proteomes" id="UP000789390"/>
    </source>
</evidence>